<feature type="domain" description="Transglycosylase SLT" evidence="2">
    <location>
        <begin position="133"/>
        <end position="235"/>
    </location>
</feature>
<dbReference type="EMBL" id="JRNR01000168">
    <property type="protein sequence ID" value="KGF46123.1"/>
    <property type="molecule type" value="Genomic_DNA"/>
</dbReference>
<dbReference type="GO" id="GO:0000270">
    <property type="term" value="P:peptidoglycan metabolic process"/>
    <property type="evidence" value="ECO:0007669"/>
    <property type="project" value="InterPro"/>
</dbReference>
<accession>A0A096AG55</accession>
<evidence type="ECO:0000313" key="3">
    <source>
        <dbReference type="EMBL" id="KGF46123.1"/>
    </source>
</evidence>
<dbReference type="CDD" id="cd16894">
    <property type="entry name" value="MltD-like"/>
    <property type="match status" value="1"/>
</dbReference>
<name>A0A096AG55_9BACT</name>
<dbReference type="InterPro" id="IPR023346">
    <property type="entry name" value="Lysozyme-like_dom_sf"/>
</dbReference>
<evidence type="ECO:0000259" key="2">
    <source>
        <dbReference type="Pfam" id="PF01464"/>
    </source>
</evidence>
<dbReference type="AlphaFoldDB" id="A0A096AG55"/>
<dbReference type="GO" id="GO:0008933">
    <property type="term" value="F:peptidoglycan lytic transglycosylase activity"/>
    <property type="evidence" value="ECO:0007669"/>
    <property type="project" value="InterPro"/>
</dbReference>
<evidence type="ECO:0000313" key="4">
    <source>
        <dbReference type="Proteomes" id="UP000029538"/>
    </source>
</evidence>
<dbReference type="PANTHER" id="PTHR37423:SF2">
    <property type="entry name" value="MEMBRANE-BOUND LYTIC MUREIN TRANSGLYCOSYLASE C"/>
    <property type="match status" value="1"/>
</dbReference>
<protein>
    <submittedName>
        <fullName evidence="3">Murein transglycosylase</fullName>
    </submittedName>
</protein>
<sequence length="373" mass="41729">MFKKREIITFALFAFGACGIHAQQQTVTDNRGKTMQVYIPQAEEKDYEIEVEYSNTKFYKQQNSGYGSHNSAETEDEAATISHLLSRVSGAMQLTYHPEVQKYIDRYIKQGRRSTSCLLARADYYNPIFEEALCHYGLPLELKNLPVIESGLNPKAISGKGAAGLWQLMPATGKQYNLKINNYVDERLDPIKSSYAAAKLLGDLYQRFGDWTLALAAYNCGPTRVSVAIEKAGGASDFWQIYEYLPKETRGYVPAFIAANFVMNYHADYNIMPESTGLPEQIGKVVVTEDIPLAKIANLVDMDLADLKTLNPQYRQGIVKTIDGSATILLPAEKVKRFTDNAISLTQNNEIKDKQPTDIAAKIVGKQQHRTNS</sequence>
<comment type="similarity">
    <text evidence="1">Belongs to the transglycosylase Slt family.</text>
</comment>
<organism evidence="3 4">
    <name type="scientific">Prevotella disiens DNF00882</name>
    <dbReference type="NCBI Taxonomy" id="1401075"/>
    <lineage>
        <taxon>Bacteria</taxon>
        <taxon>Pseudomonadati</taxon>
        <taxon>Bacteroidota</taxon>
        <taxon>Bacteroidia</taxon>
        <taxon>Bacteroidales</taxon>
        <taxon>Prevotellaceae</taxon>
        <taxon>Prevotella</taxon>
    </lineage>
</organism>
<proteinExistence type="inferred from homology"/>
<dbReference type="Proteomes" id="UP000029538">
    <property type="component" value="Unassembled WGS sequence"/>
</dbReference>
<dbReference type="Pfam" id="PF01464">
    <property type="entry name" value="SLT"/>
    <property type="match status" value="1"/>
</dbReference>
<dbReference type="RefSeq" id="WP_036885066.1">
    <property type="nucleotide sequence ID" value="NZ_JRNR01000168.1"/>
</dbReference>
<dbReference type="SUPFAM" id="SSF53955">
    <property type="entry name" value="Lysozyme-like"/>
    <property type="match status" value="1"/>
</dbReference>
<evidence type="ECO:0000256" key="1">
    <source>
        <dbReference type="ARBA" id="ARBA00007734"/>
    </source>
</evidence>
<dbReference type="Gene3D" id="1.10.530.10">
    <property type="match status" value="1"/>
</dbReference>
<reference evidence="3 4" key="1">
    <citation type="submission" date="2014-07" db="EMBL/GenBank/DDBJ databases">
        <authorList>
            <person name="McCorrison J."/>
            <person name="Sanka R."/>
            <person name="Torralba M."/>
            <person name="Gillis M."/>
            <person name="Haft D.H."/>
            <person name="Methe B."/>
            <person name="Sutton G."/>
            <person name="Nelson K.E."/>
        </authorList>
    </citation>
    <scope>NUCLEOTIDE SEQUENCE [LARGE SCALE GENOMIC DNA]</scope>
    <source>
        <strain evidence="3 4">DNF00882</strain>
    </source>
</reference>
<gene>
    <name evidence="3" type="ORF">HMPREF0654_11895</name>
</gene>
<dbReference type="InterPro" id="IPR000189">
    <property type="entry name" value="Transglyc_AS"/>
</dbReference>
<dbReference type="GO" id="GO:0016020">
    <property type="term" value="C:membrane"/>
    <property type="evidence" value="ECO:0007669"/>
    <property type="project" value="InterPro"/>
</dbReference>
<comment type="caution">
    <text evidence="3">The sequence shown here is derived from an EMBL/GenBank/DDBJ whole genome shotgun (WGS) entry which is preliminary data.</text>
</comment>
<dbReference type="InterPro" id="IPR008258">
    <property type="entry name" value="Transglycosylase_SLT_dom_1"/>
</dbReference>
<dbReference type="PROSITE" id="PS51257">
    <property type="entry name" value="PROKAR_LIPOPROTEIN"/>
    <property type="match status" value="1"/>
</dbReference>
<dbReference type="PANTHER" id="PTHR37423">
    <property type="entry name" value="SOLUBLE LYTIC MUREIN TRANSGLYCOSYLASE-RELATED"/>
    <property type="match status" value="1"/>
</dbReference>
<dbReference type="PROSITE" id="PS00922">
    <property type="entry name" value="TRANSGLYCOSYLASE"/>
    <property type="match status" value="1"/>
</dbReference>